<dbReference type="Gene3D" id="3.90.1300.10">
    <property type="entry name" value="Amidase signature (AS) domain"/>
    <property type="match status" value="2"/>
</dbReference>
<accession>A0ABC8UTT8</accession>
<name>A0ABC8UTT8_9AQUA</name>
<dbReference type="InterPro" id="IPR023631">
    <property type="entry name" value="Amidase_dom"/>
</dbReference>
<dbReference type="EMBL" id="CAUOFW020008980">
    <property type="protein sequence ID" value="CAK9184486.1"/>
    <property type="molecule type" value="Genomic_DNA"/>
</dbReference>
<proteinExistence type="predicted"/>
<evidence type="ECO:0000313" key="3">
    <source>
        <dbReference type="Proteomes" id="UP001642360"/>
    </source>
</evidence>
<reference evidence="2 3" key="1">
    <citation type="submission" date="2024-02" db="EMBL/GenBank/DDBJ databases">
        <authorList>
            <person name="Vignale AGUSTIN F."/>
            <person name="Sosa J E."/>
            <person name="Modenutti C."/>
        </authorList>
    </citation>
    <scope>NUCLEOTIDE SEQUENCE [LARGE SCALE GENOMIC DNA]</scope>
</reference>
<dbReference type="SUPFAM" id="SSF75304">
    <property type="entry name" value="Amidase signature (AS) enzymes"/>
    <property type="match status" value="1"/>
</dbReference>
<dbReference type="InterPro" id="IPR036928">
    <property type="entry name" value="AS_sf"/>
</dbReference>
<sequence>MVAKVFGGEGGLDNVDFEGVISVEAVVTVTWALYGGSFGVLCRFWGWGCSRWWQIWVDGVSVVMDWGRKRIFGVFVCLYVTRLNQSSFGSIIGENKHHGTPTNPCASDRVPGGSSNGSAVAVGARLVDFSLGTDIGGSVRFPASFCGIFGFRPSHGVVSTTGVIPMAQSFDTVGWFARDPVLLNQVGRVLLQMPDMHPARPEHIFIADDCFKLLSIPSDRVSKILVNDRYEFKKNHGEWVSSVKPDLGPGISERVWEAIAATDENIDVCQRMLTELRAALASLVGDLGILAIPTVPGPPPKLQTEASTLETFCVRAFSLLSIAGVSGFCQLSIPLGMYDNLPVAVSLLAKHGSDAFLLNVVEILYDTLKEQ</sequence>
<comment type="caution">
    <text evidence="2">The sequence shown here is derived from an EMBL/GenBank/DDBJ whole genome shotgun (WGS) entry which is preliminary data.</text>
</comment>
<protein>
    <recommendedName>
        <fullName evidence="1">Amidase domain-containing protein</fullName>
    </recommendedName>
</protein>
<evidence type="ECO:0000259" key="1">
    <source>
        <dbReference type="Pfam" id="PF01425"/>
    </source>
</evidence>
<gene>
    <name evidence="2" type="ORF">ILEXP_LOCUS54819</name>
</gene>
<dbReference type="PANTHER" id="PTHR46310:SF7">
    <property type="entry name" value="AMIDASE 1"/>
    <property type="match status" value="1"/>
</dbReference>
<dbReference type="Proteomes" id="UP001642360">
    <property type="component" value="Unassembled WGS sequence"/>
</dbReference>
<organism evidence="2 3">
    <name type="scientific">Ilex paraguariensis</name>
    <name type="common">yerba mate</name>
    <dbReference type="NCBI Taxonomy" id="185542"/>
    <lineage>
        <taxon>Eukaryota</taxon>
        <taxon>Viridiplantae</taxon>
        <taxon>Streptophyta</taxon>
        <taxon>Embryophyta</taxon>
        <taxon>Tracheophyta</taxon>
        <taxon>Spermatophyta</taxon>
        <taxon>Magnoliopsida</taxon>
        <taxon>eudicotyledons</taxon>
        <taxon>Gunneridae</taxon>
        <taxon>Pentapetalae</taxon>
        <taxon>asterids</taxon>
        <taxon>campanulids</taxon>
        <taxon>Aquifoliales</taxon>
        <taxon>Aquifoliaceae</taxon>
        <taxon>Ilex</taxon>
    </lineage>
</organism>
<dbReference type="Pfam" id="PF01425">
    <property type="entry name" value="Amidase"/>
    <property type="match status" value="2"/>
</dbReference>
<keyword evidence="3" id="KW-1185">Reference proteome</keyword>
<dbReference type="AlphaFoldDB" id="A0ABC8UTT8"/>
<feature type="domain" description="Amidase" evidence="1">
    <location>
        <begin position="269"/>
        <end position="358"/>
    </location>
</feature>
<evidence type="ECO:0000313" key="2">
    <source>
        <dbReference type="EMBL" id="CAK9184486.1"/>
    </source>
</evidence>
<dbReference type="PANTHER" id="PTHR46310">
    <property type="entry name" value="AMIDASE 1"/>
    <property type="match status" value="1"/>
</dbReference>
<feature type="non-terminal residue" evidence="2">
    <location>
        <position position="371"/>
    </location>
</feature>
<feature type="domain" description="Amidase" evidence="1">
    <location>
        <begin position="83"/>
        <end position="179"/>
    </location>
</feature>